<protein>
    <submittedName>
        <fullName evidence="2">Uncharacterized protein</fullName>
    </submittedName>
</protein>
<name>A0A2N5KYN2_9LACO</name>
<evidence type="ECO:0000313" key="2">
    <source>
        <dbReference type="EMBL" id="PLT11342.1"/>
    </source>
</evidence>
<accession>A0A2N5KYN2</accession>
<dbReference type="AlphaFoldDB" id="A0A2N5KYN2"/>
<gene>
    <name evidence="2" type="ORF">CYJ79_05175</name>
</gene>
<reference evidence="2 3" key="1">
    <citation type="submission" date="2017-12" db="EMBL/GenBank/DDBJ databases">
        <title>Phylogenetic diversity of female urinary microbiome.</title>
        <authorList>
            <person name="Thomas-White K."/>
            <person name="Wolfe A.J."/>
        </authorList>
    </citation>
    <scope>NUCLEOTIDE SEQUENCE [LARGE SCALE GENOMIC DNA]</scope>
    <source>
        <strain evidence="2 3">UMB0085</strain>
    </source>
</reference>
<sequence>MIVTKDPHMEFVAVDSKGHKQIVYNDETYEHNYPFTFEVPFTNEPVPSTFTVTIFNLTKQHKDFYKKGMHCWINFNWGKDPKKIAEGFISSTGKLSNDGTTDSKVLTFTEGTNYSNVAARKLKLKKNKKVNHYKTVKITEKGHYKNQRYSTSVVETYKRGPKKGQKHVVHHWAYRKVWVKPKTTNKRVKSRDNKTYFANRVYRKGTTYKQVIEGIAEQAGIKIAKIDLAKNEGIKKSFTAKGKPLTLIKNFVKLAKSEMFYERGKLVIVNPNSKKNTWFVIDDKDLIQVPSQNDDDKNGVTWQIVTPLVPEITVNTGIIMNSKFLKGKFVVKNGQHSFDGESPQTQCTIAAVTKAKAGHKTKSKSKGKKKGKSKK</sequence>
<dbReference type="Proteomes" id="UP000235119">
    <property type="component" value="Unassembled WGS sequence"/>
</dbReference>
<feature type="region of interest" description="Disordered" evidence="1">
    <location>
        <begin position="353"/>
        <end position="375"/>
    </location>
</feature>
<organism evidence="2 3">
    <name type="scientific">Lactobacillus crispatus</name>
    <dbReference type="NCBI Taxonomy" id="47770"/>
    <lineage>
        <taxon>Bacteria</taxon>
        <taxon>Bacillati</taxon>
        <taxon>Bacillota</taxon>
        <taxon>Bacilli</taxon>
        <taxon>Lactobacillales</taxon>
        <taxon>Lactobacillaceae</taxon>
        <taxon>Lactobacillus</taxon>
    </lineage>
</organism>
<feature type="compositionally biased region" description="Basic residues" evidence="1">
    <location>
        <begin position="356"/>
        <end position="375"/>
    </location>
</feature>
<proteinExistence type="predicted"/>
<evidence type="ECO:0000313" key="3">
    <source>
        <dbReference type="Proteomes" id="UP000235119"/>
    </source>
</evidence>
<dbReference type="RefSeq" id="WP_068812976.1">
    <property type="nucleotide sequence ID" value="NZ_JASOMB010000020.1"/>
</dbReference>
<dbReference type="EMBL" id="PKIW01000020">
    <property type="protein sequence ID" value="PLT11342.1"/>
    <property type="molecule type" value="Genomic_DNA"/>
</dbReference>
<comment type="caution">
    <text evidence="2">The sequence shown here is derived from an EMBL/GenBank/DDBJ whole genome shotgun (WGS) entry which is preliminary data.</text>
</comment>
<evidence type="ECO:0000256" key="1">
    <source>
        <dbReference type="SAM" id="MobiDB-lite"/>
    </source>
</evidence>